<feature type="non-terminal residue" evidence="6">
    <location>
        <position position="164"/>
    </location>
</feature>
<proteinExistence type="predicted"/>
<evidence type="ECO:0000256" key="3">
    <source>
        <dbReference type="SAM" id="MobiDB-lite"/>
    </source>
</evidence>
<keyword evidence="4" id="KW-0732">Signal</keyword>
<dbReference type="Pfam" id="PF00079">
    <property type="entry name" value="Serpin"/>
    <property type="match status" value="1"/>
</dbReference>
<evidence type="ECO:0000256" key="1">
    <source>
        <dbReference type="ARBA" id="ARBA00022690"/>
    </source>
</evidence>
<dbReference type="InterPro" id="IPR023796">
    <property type="entry name" value="Serpin_dom"/>
</dbReference>
<keyword evidence="7" id="KW-1185">Reference proteome</keyword>
<evidence type="ECO:0000259" key="5">
    <source>
        <dbReference type="Pfam" id="PF00079"/>
    </source>
</evidence>
<organism evidence="6 7">
    <name type="scientific">Leptotrombidium deliense</name>
    <dbReference type="NCBI Taxonomy" id="299467"/>
    <lineage>
        <taxon>Eukaryota</taxon>
        <taxon>Metazoa</taxon>
        <taxon>Ecdysozoa</taxon>
        <taxon>Arthropoda</taxon>
        <taxon>Chelicerata</taxon>
        <taxon>Arachnida</taxon>
        <taxon>Acari</taxon>
        <taxon>Acariformes</taxon>
        <taxon>Trombidiformes</taxon>
        <taxon>Prostigmata</taxon>
        <taxon>Anystina</taxon>
        <taxon>Parasitengona</taxon>
        <taxon>Trombiculoidea</taxon>
        <taxon>Trombiculidae</taxon>
        <taxon>Leptotrombidium</taxon>
    </lineage>
</organism>
<dbReference type="InterPro" id="IPR042178">
    <property type="entry name" value="Serpin_sf_1"/>
</dbReference>
<keyword evidence="1" id="KW-0646">Protease inhibitor</keyword>
<feature type="signal peptide" evidence="4">
    <location>
        <begin position="1"/>
        <end position="15"/>
    </location>
</feature>
<evidence type="ECO:0000313" key="6">
    <source>
        <dbReference type="EMBL" id="RWS19697.1"/>
    </source>
</evidence>
<dbReference type="GO" id="GO:0004867">
    <property type="term" value="F:serine-type endopeptidase inhibitor activity"/>
    <property type="evidence" value="ECO:0007669"/>
    <property type="project" value="UniProtKB-KW"/>
</dbReference>
<accession>A0A443RWE5</accession>
<dbReference type="Proteomes" id="UP000288716">
    <property type="component" value="Unassembled WGS sequence"/>
</dbReference>
<dbReference type="SUPFAM" id="SSF56574">
    <property type="entry name" value="Serpins"/>
    <property type="match status" value="1"/>
</dbReference>
<comment type="caution">
    <text evidence="6">The sequence shown here is derived from an EMBL/GenBank/DDBJ whole genome shotgun (WGS) entry which is preliminary data.</text>
</comment>
<protein>
    <submittedName>
        <fullName evidence="6">Proteinase inhibitor I4 serpin-like protein</fullName>
    </submittedName>
</protein>
<feature type="region of interest" description="Disordered" evidence="3">
    <location>
        <begin position="18"/>
        <end position="37"/>
    </location>
</feature>
<evidence type="ECO:0000256" key="4">
    <source>
        <dbReference type="SAM" id="SignalP"/>
    </source>
</evidence>
<name>A0A443RWE5_9ACAR</name>
<dbReference type="EMBL" id="NCKV01023496">
    <property type="protein sequence ID" value="RWS19697.1"/>
    <property type="molecule type" value="Genomic_DNA"/>
</dbReference>
<feature type="chain" id="PRO_5019075580" evidence="4">
    <location>
        <begin position="16"/>
        <end position="164"/>
    </location>
</feature>
<sequence length="164" mass="18595">MRLFFLLISTQLVFAKRGHPPDPSHRHSYSSSSSKSKTQSLEMKSFHSGINGFSDDFLKQMEYKTKNVVFTPLGLSMALGMVLEGATGKMSDDIYKMLNIGNFSNSESIHNIFKTMMNEYKSMAKRYIDSRNATLELANLVLWSDSQSLPTEFTNKLKSHYEAS</sequence>
<feature type="domain" description="Serpin" evidence="5">
    <location>
        <begin position="50"/>
        <end position="163"/>
    </location>
</feature>
<dbReference type="Gene3D" id="3.30.497.10">
    <property type="entry name" value="Antithrombin, subunit I, domain 2"/>
    <property type="match status" value="1"/>
</dbReference>
<dbReference type="AlphaFoldDB" id="A0A443RWE5"/>
<dbReference type="VEuPathDB" id="VectorBase:LDEU012343"/>
<dbReference type="OrthoDB" id="10063692at2759"/>
<dbReference type="InterPro" id="IPR036186">
    <property type="entry name" value="Serpin_sf"/>
</dbReference>
<reference evidence="6 7" key="1">
    <citation type="journal article" date="2018" name="Gigascience">
        <title>Genomes of trombidid mites reveal novel predicted allergens and laterally-transferred genes associated with secondary metabolism.</title>
        <authorList>
            <person name="Dong X."/>
            <person name="Chaisiri K."/>
            <person name="Xia D."/>
            <person name="Armstrong S.D."/>
            <person name="Fang Y."/>
            <person name="Donnelly M.J."/>
            <person name="Kadowaki T."/>
            <person name="McGarry J.W."/>
            <person name="Darby A.C."/>
            <person name="Makepeace B.L."/>
        </authorList>
    </citation>
    <scope>NUCLEOTIDE SEQUENCE [LARGE SCALE GENOMIC DNA]</scope>
    <source>
        <strain evidence="6">UoL-UT</strain>
    </source>
</reference>
<gene>
    <name evidence="6" type="ORF">B4U80_14384</name>
</gene>
<evidence type="ECO:0000313" key="7">
    <source>
        <dbReference type="Proteomes" id="UP000288716"/>
    </source>
</evidence>
<evidence type="ECO:0000256" key="2">
    <source>
        <dbReference type="ARBA" id="ARBA00022900"/>
    </source>
</evidence>
<keyword evidence="2" id="KW-0722">Serine protease inhibitor</keyword>